<dbReference type="Gene3D" id="3.40.50.1970">
    <property type="match status" value="1"/>
</dbReference>
<dbReference type="RefSeq" id="WP_006780038.1">
    <property type="nucleotide sequence ID" value="NZ_CP040506.1"/>
</dbReference>
<organism evidence="6 7">
    <name type="scientific">Hungatella hathewayi WAL-18680</name>
    <dbReference type="NCBI Taxonomy" id="742737"/>
    <lineage>
        <taxon>Bacteria</taxon>
        <taxon>Bacillati</taxon>
        <taxon>Bacillota</taxon>
        <taxon>Clostridia</taxon>
        <taxon>Lachnospirales</taxon>
        <taxon>Lachnospiraceae</taxon>
        <taxon>Hungatella</taxon>
    </lineage>
</organism>
<dbReference type="PANTHER" id="PTHR11496">
    <property type="entry name" value="ALCOHOL DEHYDROGENASE"/>
    <property type="match status" value="1"/>
</dbReference>
<dbReference type="SUPFAM" id="SSF56796">
    <property type="entry name" value="Dehydroquinate synthase-like"/>
    <property type="match status" value="1"/>
</dbReference>
<dbReference type="Pfam" id="PF00465">
    <property type="entry name" value="Fe-ADH"/>
    <property type="match status" value="1"/>
</dbReference>
<evidence type="ECO:0000313" key="7">
    <source>
        <dbReference type="Proteomes" id="UP000005384"/>
    </source>
</evidence>
<dbReference type="CDD" id="cd08188">
    <property type="entry name" value="PDDH"/>
    <property type="match status" value="1"/>
</dbReference>
<dbReference type="GO" id="GO:0046872">
    <property type="term" value="F:metal ion binding"/>
    <property type="evidence" value="ECO:0007669"/>
    <property type="project" value="InterPro"/>
</dbReference>
<reference evidence="6 7" key="1">
    <citation type="submission" date="2011-08" db="EMBL/GenBank/DDBJ databases">
        <title>The Genome Sequence of Clostridium hathewayi WAL-18680.</title>
        <authorList>
            <consortium name="The Broad Institute Genome Sequencing Platform"/>
            <person name="Earl A."/>
            <person name="Ward D."/>
            <person name="Feldgarden M."/>
            <person name="Gevers D."/>
            <person name="Finegold S.M."/>
            <person name="Summanen P.H."/>
            <person name="Molitoris D.R."/>
            <person name="Song M."/>
            <person name="Daigneault M."/>
            <person name="Allen-Vercoe E."/>
            <person name="Young S.K."/>
            <person name="Zeng Q."/>
            <person name="Gargeya S."/>
            <person name="Fitzgerald M."/>
            <person name="Haas B."/>
            <person name="Abouelleil A."/>
            <person name="Alvarado L."/>
            <person name="Arachchi H.M."/>
            <person name="Berlin A."/>
            <person name="Brown A."/>
            <person name="Chapman S.B."/>
            <person name="Chen Z."/>
            <person name="Dunbar C."/>
            <person name="Freedman E."/>
            <person name="Gearin G."/>
            <person name="Gellesch M."/>
            <person name="Goldberg J."/>
            <person name="Griggs A."/>
            <person name="Gujja S."/>
            <person name="Heiman D."/>
            <person name="Howarth C."/>
            <person name="Larson L."/>
            <person name="Lui A."/>
            <person name="MacDonald P.J.P."/>
            <person name="Montmayeur A."/>
            <person name="Murphy C."/>
            <person name="Neiman D."/>
            <person name="Pearson M."/>
            <person name="Priest M."/>
            <person name="Roberts A."/>
            <person name="Saif S."/>
            <person name="Shea T."/>
            <person name="Shenoy N."/>
            <person name="Sisk P."/>
            <person name="Stolte C."/>
            <person name="Sykes S."/>
            <person name="Wortman J."/>
            <person name="Nusbaum C."/>
            <person name="Birren B."/>
        </authorList>
    </citation>
    <scope>NUCLEOTIDE SEQUENCE [LARGE SCALE GENOMIC DNA]</scope>
    <source>
        <strain evidence="6 7">WAL-18680</strain>
    </source>
</reference>
<dbReference type="FunFam" id="3.40.50.1970:FF:000003">
    <property type="entry name" value="Alcohol dehydrogenase, iron-containing"/>
    <property type="match status" value="1"/>
</dbReference>
<dbReference type="InterPro" id="IPR018211">
    <property type="entry name" value="ADH_Fe_CS"/>
</dbReference>
<sequence>MERIDAVGLSFFGKGAIRQLPAELKKMGIRRALVVTDRFLYETGVAERVGRVLLEGNTEYAIYYQVQPNPTVQVVNECLMAARTLEVDILVAVGGGSAIDTAKAVSIVMANGGSVEDYEGTGKSARPGIPIVAVNTTAGTGSEVTSFYIVTDTEKHSKMAMVDTNCMVRIAINDIDFMMSMPPKLTASTGMDALTHALEAVLSVRATPFTDKDALWAIGTICENLPKAVSDGGDEEARTMMAYAEYAAGMAFSNAGLGMVHAMAHALGGRYNLPHGVCNAVLLPYVLEYNGAAPEARIRFEKIAKAMGLEAAAGQTTAAYGSSPGAQTVSTVIEAVRQLSRQVGIPQSLSLLEPVKTEDFRILAELAMKDTCMADNAVRPTLQEVIQVYHHAYQGR</sequence>
<proteinExistence type="inferred from homology"/>
<dbReference type="FunFam" id="1.20.1090.10:FF:000001">
    <property type="entry name" value="Aldehyde-alcohol dehydrogenase"/>
    <property type="match status" value="1"/>
</dbReference>
<dbReference type="InterPro" id="IPR056798">
    <property type="entry name" value="ADH_Fe_C"/>
</dbReference>
<dbReference type="PROSITE" id="PS00913">
    <property type="entry name" value="ADH_IRON_1"/>
    <property type="match status" value="1"/>
</dbReference>
<name>G5IEY1_9FIRM</name>
<comment type="similarity">
    <text evidence="1">Belongs to the iron-containing alcohol dehydrogenase family.</text>
</comment>
<evidence type="ECO:0000259" key="4">
    <source>
        <dbReference type="Pfam" id="PF00465"/>
    </source>
</evidence>
<dbReference type="InterPro" id="IPR039697">
    <property type="entry name" value="Alcohol_dehydrogenase_Fe"/>
</dbReference>
<dbReference type="HOGENOM" id="CLU_007207_0_0_9"/>
<dbReference type="PATRIC" id="fig|742737.3.peg.2079"/>
<dbReference type="OrthoDB" id="9804734at2"/>
<comment type="caution">
    <text evidence="6">The sequence shown here is derived from an EMBL/GenBank/DDBJ whole genome shotgun (WGS) entry which is preliminary data.</text>
</comment>
<keyword evidence="3" id="KW-0520">NAD</keyword>
<accession>G5IEY1</accession>
<dbReference type="Gene3D" id="1.20.1090.10">
    <property type="entry name" value="Dehydroquinate synthase-like - alpha domain"/>
    <property type="match status" value="1"/>
</dbReference>
<dbReference type="PROSITE" id="PS00060">
    <property type="entry name" value="ADH_IRON_2"/>
    <property type="match status" value="1"/>
</dbReference>
<keyword evidence="7" id="KW-1185">Reference proteome</keyword>
<dbReference type="InterPro" id="IPR001670">
    <property type="entry name" value="ADH_Fe/GldA"/>
</dbReference>
<dbReference type="GO" id="GO:0004022">
    <property type="term" value="F:alcohol dehydrogenase (NAD+) activity"/>
    <property type="evidence" value="ECO:0007669"/>
    <property type="project" value="TreeGrafter"/>
</dbReference>
<evidence type="ECO:0000256" key="3">
    <source>
        <dbReference type="ARBA" id="ARBA00023027"/>
    </source>
</evidence>
<evidence type="ECO:0000256" key="2">
    <source>
        <dbReference type="ARBA" id="ARBA00023002"/>
    </source>
</evidence>
<gene>
    <name evidence="6" type="ORF">HMPREF9473_02058</name>
</gene>
<evidence type="ECO:0000313" key="6">
    <source>
        <dbReference type="EMBL" id="EHI59991.1"/>
    </source>
</evidence>
<protein>
    <submittedName>
        <fullName evidence="6">Uncharacterized protein</fullName>
    </submittedName>
</protein>
<dbReference type="EMBL" id="ADLN01000040">
    <property type="protein sequence ID" value="EHI59991.1"/>
    <property type="molecule type" value="Genomic_DNA"/>
</dbReference>
<dbReference type="Proteomes" id="UP000005384">
    <property type="component" value="Unassembled WGS sequence"/>
</dbReference>
<evidence type="ECO:0000256" key="1">
    <source>
        <dbReference type="ARBA" id="ARBA00007358"/>
    </source>
</evidence>
<feature type="domain" description="Alcohol dehydrogenase iron-type/glycerol dehydrogenase GldA" evidence="4">
    <location>
        <begin position="11"/>
        <end position="174"/>
    </location>
</feature>
<dbReference type="AlphaFoldDB" id="G5IEY1"/>
<dbReference type="PANTHER" id="PTHR11496:SF102">
    <property type="entry name" value="ALCOHOL DEHYDROGENASE 4"/>
    <property type="match status" value="1"/>
</dbReference>
<evidence type="ECO:0000259" key="5">
    <source>
        <dbReference type="Pfam" id="PF25137"/>
    </source>
</evidence>
<keyword evidence="2" id="KW-0560">Oxidoreductase</keyword>
<dbReference type="Pfam" id="PF25137">
    <property type="entry name" value="ADH_Fe_C"/>
    <property type="match status" value="1"/>
</dbReference>
<feature type="domain" description="Fe-containing alcohol dehydrogenase-like C-terminal" evidence="5">
    <location>
        <begin position="186"/>
        <end position="393"/>
    </location>
</feature>